<dbReference type="NCBIfam" id="NF008009">
    <property type="entry name" value="PRK10738.1"/>
    <property type="match status" value="1"/>
</dbReference>
<dbReference type="RefSeq" id="WP_120353124.1">
    <property type="nucleotide sequence ID" value="NZ_RAQO01000002.1"/>
</dbReference>
<dbReference type="EMBL" id="RAQO01000002">
    <property type="protein sequence ID" value="RKF21320.1"/>
    <property type="molecule type" value="Genomic_DNA"/>
</dbReference>
<dbReference type="Pfam" id="PF02566">
    <property type="entry name" value="OsmC"/>
    <property type="match status" value="1"/>
</dbReference>
<reference evidence="1 2" key="1">
    <citation type="submission" date="2018-09" db="EMBL/GenBank/DDBJ databases">
        <authorList>
            <person name="Wang Z."/>
        </authorList>
    </citation>
    <scope>NUCLEOTIDE SEQUENCE [LARGE SCALE GENOMIC DNA]</scope>
    <source>
        <strain evidence="1 2">ALS 81</strain>
    </source>
</reference>
<dbReference type="InterPro" id="IPR003718">
    <property type="entry name" value="OsmC/Ohr_fam"/>
</dbReference>
<dbReference type="SUPFAM" id="SSF82784">
    <property type="entry name" value="OsmC-like"/>
    <property type="match status" value="1"/>
</dbReference>
<evidence type="ECO:0000313" key="2">
    <source>
        <dbReference type="Proteomes" id="UP000286482"/>
    </source>
</evidence>
<dbReference type="InterPro" id="IPR036102">
    <property type="entry name" value="OsmC/Ohrsf"/>
</dbReference>
<dbReference type="Gene3D" id="3.30.300.20">
    <property type="match status" value="1"/>
</dbReference>
<dbReference type="InterPro" id="IPR015946">
    <property type="entry name" value="KH_dom-like_a/b"/>
</dbReference>
<accession>A0A420EL05</accession>
<gene>
    <name evidence="1" type="ORF">DBZ36_01305</name>
</gene>
<organism evidence="1 2">
    <name type="scientific">Alginatibacterium sediminis</name>
    <dbReference type="NCBI Taxonomy" id="2164068"/>
    <lineage>
        <taxon>Bacteria</taxon>
        <taxon>Pseudomonadati</taxon>
        <taxon>Pseudomonadota</taxon>
        <taxon>Gammaproteobacteria</taxon>
        <taxon>Alteromonadales</taxon>
        <taxon>Alteromonadaceae</taxon>
        <taxon>Alginatibacterium</taxon>
    </lineage>
</organism>
<dbReference type="PANTHER" id="PTHR34352">
    <property type="entry name" value="PROTEIN YHFA"/>
    <property type="match status" value="1"/>
</dbReference>
<proteinExistence type="predicted"/>
<sequence>MKSQVTWSKELQFTGVSESGHKIVMDGNQGKIGPSPMELVLMAAGGCSSVDVVSILEKARQAVSDCRVELEGTRADSVPSVYTAIHLHFVVSGKDLSEKHVARAVDLSMEKYCSVSLMLAKACEITHSFETVAA</sequence>
<dbReference type="Proteomes" id="UP000286482">
    <property type="component" value="Unassembled WGS sequence"/>
</dbReference>
<dbReference type="Gene3D" id="2.20.25.10">
    <property type="match status" value="1"/>
</dbReference>
<dbReference type="OrthoDB" id="9804010at2"/>
<dbReference type="AlphaFoldDB" id="A0A420EL05"/>
<protein>
    <submittedName>
        <fullName evidence="1">OsmC family protein</fullName>
    </submittedName>
</protein>
<name>A0A420EL05_9ALTE</name>
<evidence type="ECO:0000313" key="1">
    <source>
        <dbReference type="EMBL" id="RKF21320.1"/>
    </source>
</evidence>
<comment type="caution">
    <text evidence="1">The sequence shown here is derived from an EMBL/GenBank/DDBJ whole genome shotgun (WGS) entry which is preliminary data.</text>
</comment>
<keyword evidence="2" id="KW-1185">Reference proteome</keyword>
<dbReference type="PANTHER" id="PTHR34352:SF1">
    <property type="entry name" value="PROTEIN YHFA"/>
    <property type="match status" value="1"/>
</dbReference>